<sequence>MALLQVQVLGFVLVTAFIAAFIGHRLAMTDGASGGTAWGWAGLSAAAAVVDLGIVHSALELPKGAPSPARIGATALGLLCAVAVAVVAHGLAGVAVSRGRRWCITATAFSVTMGVLAVVINLVG</sequence>
<keyword evidence="3" id="KW-1185">Reference proteome</keyword>
<dbReference type="Proteomes" id="UP001603013">
    <property type="component" value="Unassembled WGS sequence"/>
</dbReference>
<accession>A0ABW6YJR7</accession>
<gene>
    <name evidence="2" type="ORF">ACF05T_28570</name>
</gene>
<protein>
    <recommendedName>
        <fullName evidence="4">Integral membrane protein</fullName>
    </recommendedName>
</protein>
<keyword evidence="1" id="KW-0472">Membrane</keyword>
<organism evidence="2 3">
    <name type="scientific">Streptomyces lateritius</name>
    <dbReference type="NCBI Taxonomy" id="67313"/>
    <lineage>
        <taxon>Bacteria</taxon>
        <taxon>Bacillati</taxon>
        <taxon>Actinomycetota</taxon>
        <taxon>Actinomycetes</taxon>
        <taxon>Kitasatosporales</taxon>
        <taxon>Streptomycetaceae</taxon>
        <taxon>Streptomyces</taxon>
    </lineage>
</organism>
<keyword evidence="1" id="KW-1133">Transmembrane helix</keyword>
<keyword evidence="1" id="KW-0812">Transmembrane</keyword>
<dbReference type="RefSeq" id="WP_391936913.1">
    <property type="nucleotide sequence ID" value="NZ_JBIBSM010000018.1"/>
</dbReference>
<evidence type="ECO:0008006" key="4">
    <source>
        <dbReference type="Google" id="ProtNLM"/>
    </source>
</evidence>
<feature type="transmembrane region" description="Helical" evidence="1">
    <location>
        <begin position="102"/>
        <end position="123"/>
    </location>
</feature>
<comment type="caution">
    <text evidence="2">The sequence shown here is derived from an EMBL/GenBank/DDBJ whole genome shotgun (WGS) entry which is preliminary data.</text>
</comment>
<evidence type="ECO:0000256" key="1">
    <source>
        <dbReference type="SAM" id="Phobius"/>
    </source>
</evidence>
<feature type="transmembrane region" description="Helical" evidence="1">
    <location>
        <begin position="71"/>
        <end position="95"/>
    </location>
</feature>
<proteinExistence type="predicted"/>
<feature type="transmembrane region" description="Helical" evidence="1">
    <location>
        <begin position="6"/>
        <end position="26"/>
    </location>
</feature>
<dbReference type="EMBL" id="JBIBSM010000018">
    <property type="protein sequence ID" value="MFF8280005.1"/>
    <property type="molecule type" value="Genomic_DNA"/>
</dbReference>
<evidence type="ECO:0000313" key="3">
    <source>
        <dbReference type="Proteomes" id="UP001603013"/>
    </source>
</evidence>
<feature type="transmembrane region" description="Helical" evidence="1">
    <location>
        <begin position="38"/>
        <end position="59"/>
    </location>
</feature>
<name>A0ABW6YJR7_9ACTN</name>
<evidence type="ECO:0000313" key="2">
    <source>
        <dbReference type="EMBL" id="MFF8280005.1"/>
    </source>
</evidence>
<reference evidence="2 3" key="1">
    <citation type="submission" date="2024-10" db="EMBL/GenBank/DDBJ databases">
        <title>The Natural Products Discovery Center: Release of the First 8490 Sequenced Strains for Exploring Actinobacteria Biosynthetic Diversity.</title>
        <authorList>
            <person name="Kalkreuter E."/>
            <person name="Kautsar S.A."/>
            <person name="Yang D."/>
            <person name="Bader C.D."/>
            <person name="Teijaro C.N."/>
            <person name="Fluegel L."/>
            <person name="Davis C.M."/>
            <person name="Simpson J.R."/>
            <person name="Lauterbach L."/>
            <person name="Steele A.D."/>
            <person name="Gui C."/>
            <person name="Meng S."/>
            <person name="Li G."/>
            <person name="Viehrig K."/>
            <person name="Ye F."/>
            <person name="Su P."/>
            <person name="Kiefer A.F."/>
            <person name="Nichols A."/>
            <person name="Cepeda A.J."/>
            <person name="Yan W."/>
            <person name="Fan B."/>
            <person name="Jiang Y."/>
            <person name="Adhikari A."/>
            <person name="Zheng C.-J."/>
            <person name="Schuster L."/>
            <person name="Cowan T.M."/>
            <person name="Smanski M.J."/>
            <person name="Chevrette M.G."/>
            <person name="De Carvalho L.P.S."/>
            <person name="Shen B."/>
        </authorList>
    </citation>
    <scope>NUCLEOTIDE SEQUENCE [LARGE SCALE GENOMIC DNA]</scope>
    <source>
        <strain evidence="2 3">NPDC015755</strain>
    </source>
</reference>